<sequence>MGISKKPYITGNFHLLLDNQRNAARQIADQLVVKLKFSGTGGCSYRHTDMLRFYHERSEDAYMDFSFTKMSWNSLEADDTNSAVLATNTIFFSVILVYIIRDSCLLKEQWKIFDGLSPSLSPILYGNPRFEIAFAMNRGRRNHIIYLRLVSYKDTAFFLFYLKSFVFLSISMTTPCFFFFFLPFLMK</sequence>
<evidence type="ECO:0000313" key="3">
    <source>
        <dbReference type="Proteomes" id="UP001164929"/>
    </source>
</evidence>
<proteinExistence type="predicted"/>
<keyword evidence="1" id="KW-0472">Membrane</keyword>
<keyword evidence="1" id="KW-1133">Transmembrane helix</keyword>
<organism evidence="2 3">
    <name type="scientific">Populus alba x Populus x berolinensis</name>
    <dbReference type="NCBI Taxonomy" id="444605"/>
    <lineage>
        <taxon>Eukaryota</taxon>
        <taxon>Viridiplantae</taxon>
        <taxon>Streptophyta</taxon>
        <taxon>Embryophyta</taxon>
        <taxon>Tracheophyta</taxon>
        <taxon>Spermatophyta</taxon>
        <taxon>Magnoliopsida</taxon>
        <taxon>eudicotyledons</taxon>
        <taxon>Gunneridae</taxon>
        <taxon>Pentapetalae</taxon>
        <taxon>rosids</taxon>
        <taxon>fabids</taxon>
        <taxon>Malpighiales</taxon>
        <taxon>Salicaceae</taxon>
        <taxon>Saliceae</taxon>
        <taxon>Populus</taxon>
    </lineage>
</organism>
<evidence type="ECO:0000313" key="2">
    <source>
        <dbReference type="EMBL" id="KAJ6983652.1"/>
    </source>
</evidence>
<gene>
    <name evidence="2" type="ORF">NC653_026465</name>
</gene>
<dbReference type="EMBL" id="JAQIZT010000010">
    <property type="protein sequence ID" value="KAJ6983652.1"/>
    <property type="molecule type" value="Genomic_DNA"/>
</dbReference>
<dbReference type="Proteomes" id="UP001164929">
    <property type="component" value="Chromosome 10"/>
</dbReference>
<keyword evidence="3" id="KW-1185">Reference proteome</keyword>
<feature type="transmembrane region" description="Helical" evidence="1">
    <location>
        <begin position="168"/>
        <end position="186"/>
    </location>
</feature>
<protein>
    <submittedName>
        <fullName evidence="2">Uncharacterized protein</fullName>
    </submittedName>
</protein>
<feature type="transmembrane region" description="Helical" evidence="1">
    <location>
        <begin position="82"/>
        <end position="100"/>
    </location>
</feature>
<name>A0AAD6ME43_9ROSI</name>
<dbReference type="AlphaFoldDB" id="A0AAD6ME43"/>
<keyword evidence="1" id="KW-0812">Transmembrane</keyword>
<comment type="caution">
    <text evidence="2">The sequence shown here is derived from an EMBL/GenBank/DDBJ whole genome shotgun (WGS) entry which is preliminary data.</text>
</comment>
<evidence type="ECO:0000256" key="1">
    <source>
        <dbReference type="SAM" id="Phobius"/>
    </source>
</evidence>
<reference evidence="2" key="1">
    <citation type="journal article" date="2023" name="Mol. Ecol. Resour.">
        <title>Chromosome-level genome assembly of a triploid poplar Populus alba 'Berolinensis'.</title>
        <authorList>
            <person name="Chen S."/>
            <person name="Yu Y."/>
            <person name="Wang X."/>
            <person name="Wang S."/>
            <person name="Zhang T."/>
            <person name="Zhou Y."/>
            <person name="He R."/>
            <person name="Meng N."/>
            <person name="Wang Y."/>
            <person name="Liu W."/>
            <person name="Liu Z."/>
            <person name="Liu J."/>
            <person name="Guo Q."/>
            <person name="Huang H."/>
            <person name="Sederoff R.R."/>
            <person name="Wang G."/>
            <person name="Qu G."/>
            <person name="Chen S."/>
        </authorList>
    </citation>
    <scope>NUCLEOTIDE SEQUENCE</scope>
    <source>
        <strain evidence="2">SC-2020</strain>
    </source>
</reference>
<accession>A0AAD6ME43</accession>